<keyword evidence="7 8" id="KW-0472">Membrane</keyword>
<dbReference type="RefSeq" id="WP_072777286.1">
    <property type="nucleotide sequence ID" value="NZ_FQXC01000002.1"/>
</dbReference>
<feature type="transmembrane region" description="Helical" evidence="8">
    <location>
        <begin position="126"/>
        <end position="143"/>
    </location>
</feature>
<feature type="transmembrane region" description="Helical" evidence="8">
    <location>
        <begin position="149"/>
        <end position="165"/>
    </location>
</feature>
<evidence type="ECO:0000259" key="9">
    <source>
        <dbReference type="Pfam" id="PF00892"/>
    </source>
</evidence>
<gene>
    <name evidence="10" type="ORF">SAMN05443551_1968</name>
</gene>
<evidence type="ECO:0000256" key="2">
    <source>
        <dbReference type="ARBA" id="ARBA00007362"/>
    </source>
</evidence>
<feature type="transmembrane region" description="Helical" evidence="8">
    <location>
        <begin position="265"/>
        <end position="285"/>
    </location>
</feature>
<dbReference type="OrthoDB" id="369870at2"/>
<feature type="transmembrane region" description="Helical" evidence="8">
    <location>
        <begin position="102"/>
        <end position="119"/>
    </location>
</feature>
<evidence type="ECO:0000256" key="1">
    <source>
        <dbReference type="ARBA" id="ARBA00004651"/>
    </source>
</evidence>
<comment type="subcellular location">
    <subcellularLocation>
        <location evidence="1">Cell membrane</location>
        <topology evidence="1">Multi-pass membrane protein</topology>
    </subcellularLocation>
</comment>
<feature type="transmembrane region" description="Helical" evidence="8">
    <location>
        <begin position="45"/>
        <end position="66"/>
    </location>
</feature>
<evidence type="ECO:0000256" key="3">
    <source>
        <dbReference type="ARBA" id="ARBA00022448"/>
    </source>
</evidence>
<evidence type="ECO:0000313" key="10">
    <source>
        <dbReference type="EMBL" id="SHH32253.1"/>
    </source>
</evidence>
<keyword evidence="3" id="KW-0813">Transport</keyword>
<feature type="domain" description="EamA" evidence="9">
    <location>
        <begin position="6"/>
        <end position="142"/>
    </location>
</feature>
<feature type="transmembrane region" description="Helical" evidence="8">
    <location>
        <begin position="207"/>
        <end position="229"/>
    </location>
</feature>
<evidence type="ECO:0000256" key="5">
    <source>
        <dbReference type="ARBA" id="ARBA00022692"/>
    </source>
</evidence>
<evidence type="ECO:0000256" key="7">
    <source>
        <dbReference type="ARBA" id="ARBA00023136"/>
    </source>
</evidence>
<feature type="transmembrane region" description="Helical" evidence="8">
    <location>
        <begin position="7"/>
        <end position="25"/>
    </location>
</feature>
<feature type="transmembrane region" description="Helical" evidence="8">
    <location>
        <begin position="177"/>
        <end position="195"/>
    </location>
</feature>
<protein>
    <submittedName>
        <fullName evidence="10">Chloramphenicol-sensitive protein RarD</fullName>
    </submittedName>
</protein>
<dbReference type="Proteomes" id="UP000184221">
    <property type="component" value="Unassembled WGS sequence"/>
</dbReference>
<dbReference type="EMBL" id="FQXC01000002">
    <property type="protein sequence ID" value="SHH32253.1"/>
    <property type="molecule type" value="Genomic_DNA"/>
</dbReference>
<reference evidence="10 11" key="1">
    <citation type="submission" date="2016-11" db="EMBL/GenBank/DDBJ databases">
        <authorList>
            <person name="Jaros S."/>
            <person name="Januszkiewicz K."/>
            <person name="Wedrychowicz H."/>
        </authorList>
    </citation>
    <scope>NUCLEOTIDE SEQUENCE [LARGE SCALE GENOMIC DNA]</scope>
    <source>
        <strain evidence="10 11">DSM 29431</strain>
    </source>
</reference>
<name>A0A1M5S2Q9_9RHOB</name>
<keyword evidence="11" id="KW-1185">Reference proteome</keyword>
<evidence type="ECO:0000256" key="8">
    <source>
        <dbReference type="SAM" id="Phobius"/>
    </source>
</evidence>
<feature type="transmembrane region" description="Helical" evidence="8">
    <location>
        <begin position="241"/>
        <end position="259"/>
    </location>
</feature>
<dbReference type="PANTHER" id="PTHR22911:SF137">
    <property type="entry name" value="SOLUTE CARRIER FAMILY 35 MEMBER G2-RELATED"/>
    <property type="match status" value="1"/>
</dbReference>
<keyword evidence="4" id="KW-1003">Cell membrane</keyword>
<proteinExistence type="inferred from homology"/>
<dbReference type="PANTHER" id="PTHR22911">
    <property type="entry name" value="ACYL-MALONYL CONDENSING ENZYME-RELATED"/>
    <property type="match status" value="1"/>
</dbReference>
<comment type="similarity">
    <text evidence="2">Belongs to the EamA transporter family.</text>
</comment>
<keyword evidence="6 8" id="KW-1133">Transmembrane helix</keyword>
<feature type="transmembrane region" description="Helical" evidence="8">
    <location>
        <begin position="73"/>
        <end position="90"/>
    </location>
</feature>
<sequence>MTDTRKGVLALIAACTIWGLSPLFYKALSDVPPLEVLAHRTLWSLVFFAGVLILQGRLSALFAAVTDGRSWRIVILASMMISVNWFLFIWSIQVGRATESSMGYYIFPLVAVLIGRLVLGETLSRAQWVAVSLAAGAVLMLTIGLQVLPWISLVLATTFGVYGLVKKRLDMGPVVSVTAEVLILTPLAVAWLIHLHTGAGGAFGGDLAHSALLIASGPMTALPLILFSYGARRLAMSTVGIVQYINPTLQFICAVAIFGEPFGTVHLAAFALIWAALAIYSTSAIRQDKARRKASIVSDVEPVVDTKSSSEASAKP</sequence>
<organism evidence="10 11">
    <name type="scientific">Marivita hallyeonensis</name>
    <dbReference type="NCBI Taxonomy" id="996342"/>
    <lineage>
        <taxon>Bacteria</taxon>
        <taxon>Pseudomonadati</taxon>
        <taxon>Pseudomonadota</taxon>
        <taxon>Alphaproteobacteria</taxon>
        <taxon>Rhodobacterales</taxon>
        <taxon>Roseobacteraceae</taxon>
        <taxon>Marivita</taxon>
    </lineage>
</organism>
<dbReference type="NCBIfam" id="TIGR00688">
    <property type="entry name" value="rarD"/>
    <property type="match status" value="1"/>
</dbReference>
<dbReference type="SUPFAM" id="SSF103481">
    <property type="entry name" value="Multidrug resistance efflux transporter EmrE"/>
    <property type="match status" value="2"/>
</dbReference>
<dbReference type="InterPro" id="IPR000620">
    <property type="entry name" value="EamA_dom"/>
</dbReference>
<dbReference type="GO" id="GO:0005886">
    <property type="term" value="C:plasma membrane"/>
    <property type="evidence" value="ECO:0007669"/>
    <property type="project" value="UniProtKB-SubCell"/>
</dbReference>
<evidence type="ECO:0000256" key="4">
    <source>
        <dbReference type="ARBA" id="ARBA00022475"/>
    </source>
</evidence>
<evidence type="ECO:0000313" key="11">
    <source>
        <dbReference type="Proteomes" id="UP000184221"/>
    </source>
</evidence>
<dbReference type="Pfam" id="PF00892">
    <property type="entry name" value="EamA"/>
    <property type="match status" value="1"/>
</dbReference>
<dbReference type="InterPro" id="IPR004626">
    <property type="entry name" value="RarD"/>
</dbReference>
<keyword evidence="5 8" id="KW-0812">Transmembrane</keyword>
<evidence type="ECO:0000256" key="6">
    <source>
        <dbReference type="ARBA" id="ARBA00022989"/>
    </source>
</evidence>
<dbReference type="AlphaFoldDB" id="A0A1M5S2Q9"/>
<accession>A0A1M5S2Q9</accession>
<dbReference type="InterPro" id="IPR037185">
    <property type="entry name" value="EmrE-like"/>
</dbReference>